<proteinExistence type="predicted"/>
<accession>A0AAN9I7P7</accession>
<dbReference type="Proteomes" id="UP001372338">
    <property type="component" value="Unassembled WGS sequence"/>
</dbReference>
<reference evidence="2 3" key="1">
    <citation type="submission" date="2024-01" db="EMBL/GenBank/DDBJ databases">
        <title>The genomes of 5 underutilized Papilionoideae crops provide insights into root nodulation and disease resistanc.</title>
        <authorList>
            <person name="Yuan L."/>
        </authorList>
    </citation>
    <scope>NUCLEOTIDE SEQUENCE [LARGE SCALE GENOMIC DNA]</scope>
    <source>
        <strain evidence="2">ZHUSHIDOU_FW_LH</strain>
        <tissue evidence="2">Leaf</tissue>
    </source>
</reference>
<evidence type="ECO:0000313" key="3">
    <source>
        <dbReference type="Proteomes" id="UP001372338"/>
    </source>
</evidence>
<organism evidence="2 3">
    <name type="scientific">Crotalaria pallida</name>
    <name type="common">Smooth rattlebox</name>
    <name type="synonym">Crotalaria striata</name>
    <dbReference type="NCBI Taxonomy" id="3830"/>
    <lineage>
        <taxon>Eukaryota</taxon>
        <taxon>Viridiplantae</taxon>
        <taxon>Streptophyta</taxon>
        <taxon>Embryophyta</taxon>
        <taxon>Tracheophyta</taxon>
        <taxon>Spermatophyta</taxon>
        <taxon>Magnoliopsida</taxon>
        <taxon>eudicotyledons</taxon>
        <taxon>Gunneridae</taxon>
        <taxon>Pentapetalae</taxon>
        <taxon>rosids</taxon>
        <taxon>fabids</taxon>
        <taxon>Fabales</taxon>
        <taxon>Fabaceae</taxon>
        <taxon>Papilionoideae</taxon>
        <taxon>50 kb inversion clade</taxon>
        <taxon>genistoids sensu lato</taxon>
        <taxon>core genistoids</taxon>
        <taxon>Crotalarieae</taxon>
        <taxon>Crotalaria</taxon>
    </lineage>
</organism>
<evidence type="ECO:0000256" key="1">
    <source>
        <dbReference type="SAM" id="MobiDB-lite"/>
    </source>
</evidence>
<dbReference type="EMBL" id="JAYWIO010000004">
    <property type="protein sequence ID" value="KAK7269302.1"/>
    <property type="molecule type" value="Genomic_DNA"/>
</dbReference>
<name>A0AAN9I7P7_CROPI</name>
<comment type="caution">
    <text evidence="2">The sequence shown here is derived from an EMBL/GenBank/DDBJ whole genome shotgun (WGS) entry which is preliminary data.</text>
</comment>
<gene>
    <name evidence="2" type="ORF">RIF29_22025</name>
</gene>
<keyword evidence="3" id="KW-1185">Reference proteome</keyword>
<feature type="region of interest" description="Disordered" evidence="1">
    <location>
        <begin position="1"/>
        <end position="31"/>
    </location>
</feature>
<evidence type="ECO:0000313" key="2">
    <source>
        <dbReference type="EMBL" id="KAK7269302.1"/>
    </source>
</evidence>
<sequence>MSMVFSASRGDGVRLEKPPDPSGFGHEATPKLSPCQTAKMIQEKGILMERQPCHRCLPGPRLQTLLNKIREMLIMRIWREHNQWLPQLWNYLMEIGSDISRAHDGTKDVGYTLEKSTPLVDRIIKRGPDKRSRQESKHATPTHILLRNAEVKGLCKDGATHIENTTQQVVIQPGNFGASVPQLVKGTTLRGSSDVNAMHGWDKDGIEVVPETQFAIDPGQVGPNDITMQR</sequence>
<protein>
    <submittedName>
        <fullName evidence="2">Uncharacterized protein</fullName>
    </submittedName>
</protein>
<dbReference type="AlphaFoldDB" id="A0AAN9I7P7"/>